<proteinExistence type="inferred from homology"/>
<dbReference type="GO" id="GO:0007165">
    <property type="term" value="P:signal transduction"/>
    <property type="evidence" value="ECO:0007669"/>
    <property type="project" value="TreeGrafter"/>
</dbReference>
<dbReference type="Gene3D" id="2.60.40.10">
    <property type="entry name" value="Immunoglobulins"/>
    <property type="match status" value="3"/>
</dbReference>
<dbReference type="PANTHER" id="PTHR10343">
    <property type="entry name" value="5'-AMP-ACTIVATED PROTEIN KINASE , BETA SUBUNIT"/>
    <property type="match status" value="1"/>
</dbReference>
<evidence type="ECO:0000313" key="4">
    <source>
        <dbReference type="Proteomes" id="UP000092584"/>
    </source>
</evidence>
<dbReference type="Pfam" id="PF16561">
    <property type="entry name" value="AMPK1_CBM"/>
    <property type="match status" value="2"/>
</dbReference>
<dbReference type="RefSeq" id="WP_065320627.1">
    <property type="nucleotide sequence ID" value="NZ_CP017477.1"/>
</dbReference>
<dbReference type="GO" id="GO:0031588">
    <property type="term" value="C:nucleotide-activated protein kinase complex"/>
    <property type="evidence" value="ECO:0007669"/>
    <property type="project" value="TreeGrafter"/>
</dbReference>
<dbReference type="CDD" id="cd02859">
    <property type="entry name" value="E_set_AMPKbeta_like_N"/>
    <property type="match status" value="2"/>
</dbReference>
<dbReference type="AlphaFoldDB" id="A0A1B8TNW0"/>
<evidence type="ECO:0000259" key="2">
    <source>
        <dbReference type="Pfam" id="PF16561"/>
    </source>
</evidence>
<gene>
    <name evidence="3" type="ORF">LPB3_15880</name>
</gene>
<accession>A0A1B8TNW0</accession>
<dbReference type="GO" id="GO:0005737">
    <property type="term" value="C:cytoplasm"/>
    <property type="evidence" value="ECO:0007669"/>
    <property type="project" value="TreeGrafter"/>
</dbReference>
<dbReference type="InterPro" id="IPR050827">
    <property type="entry name" value="CRP1_MDG1_kinase"/>
</dbReference>
<dbReference type="InterPro" id="IPR032640">
    <property type="entry name" value="AMPK1_CBM"/>
</dbReference>
<comment type="similarity">
    <text evidence="1">Belongs to the CRP1/MDG1 family.</text>
</comment>
<dbReference type="SUPFAM" id="SSF81296">
    <property type="entry name" value="E set domains"/>
    <property type="match status" value="3"/>
</dbReference>
<feature type="domain" description="AMP-activated protein kinase glycogen-binding" evidence="2">
    <location>
        <begin position="153"/>
        <end position="227"/>
    </location>
</feature>
<comment type="caution">
    <text evidence="3">The sequence shown here is derived from an EMBL/GenBank/DDBJ whole genome shotgun (WGS) entry which is preliminary data.</text>
</comment>
<dbReference type="PANTHER" id="PTHR10343:SF81">
    <property type="entry name" value="CRUCIFORM DNA-RECOGNIZING PROTEIN 1-RELATED"/>
    <property type="match status" value="1"/>
</dbReference>
<feature type="domain" description="AMP-activated protein kinase glycogen-binding" evidence="2">
    <location>
        <begin position="236"/>
        <end position="307"/>
    </location>
</feature>
<sequence length="309" mass="36171">MSFSFAGFSQNTAIQGYKIDGDFIVFTFDKREYERGTHHKTQEKLDFDDFNIEKVVVAGNFNNWSRKKWKMVKIDANIYQLKKKITDFDEDFNWEFKFVVNNDFWAEPSENTVNISPSQTWFGAKLDTYNLRILPVQISEKGNAKFFLDGYKNAKEVILSGSFNRWDEQLYKMKKTANGWSLNLNLKPNYYEYKFIVDGKWIEDPINPNKAINEFGEYNSVFSIKKEVTFLLENFKDAKEIILAGSFNNWSETDYKMTKTANGWIFTTQLSGGKHHYKFIVDGNWYLDPSNSIKEYDGSGNINSVKMVK</sequence>
<dbReference type="InterPro" id="IPR013783">
    <property type="entry name" value="Ig-like_fold"/>
</dbReference>
<evidence type="ECO:0000313" key="3">
    <source>
        <dbReference type="EMBL" id="OBY61293.1"/>
    </source>
</evidence>
<keyword evidence="4" id="KW-1185">Reference proteome</keyword>
<dbReference type="EMBL" id="LSFM01000027">
    <property type="protein sequence ID" value="OBY61293.1"/>
    <property type="molecule type" value="Genomic_DNA"/>
</dbReference>
<reference evidence="4" key="1">
    <citation type="submission" date="2016-02" db="EMBL/GenBank/DDBJ databases">
        <authorList>
            <person name="Shin S.-K."/>
            <person name="Yi H."/>
            <person name="Kim E."/>
        </authorList>
    </citation>
    <scope>NUCLEOTIDE SEQUENCE [LARGE SCALE GENOMIC DNA]</scope>
    <source>
        <strain evidence="4">LPB0003</strain>
    </source>
</reference>
<name>A0A1B8TNW0_9FLAO</name>
<dbReference type="OrthoDB" id="5451596at2"/>
<evidence type="ECO:0000256" key="1">
    <source>
        <dbReference type="ARBA" id="ARBA00038216"/>
    </source>
</evidence>
<protein>
    <recommendedName>
        <fullName evidence="2">AMP-activated protein kinase glycogen-binding domain-containing protein</fullName>
    </recommendedName>
</protein>
<dbReference type="GO" id="GO:0019901">
    <property type="term" value="F:protein kinase binding"/>
    <property type="evidence" value="ECO:0007669"/>
    <property type="project" value="TreeGrafter"/>
</dbReference>
<dbReference type="Proteomes" id="UP000092584">
    <property type="component" value="Unassembled WGS sequence"/>
</dbReference>
<dbReference type="KEGG" id="pob:LPB03_15935"/>
<dbReference type="InterPro" id="IPR014756">
    <property type="entry name" value="Ig_E-set"/>
</dbReference>
<organism evidence="3 4">
    <name type="scientific">Polaribacter vadi</name>
    <dbReference type="NCBI Taxonomy" id="1774273"/>
    <lineage>
        <taxon>Bacteria</taxon>
        <taxon>Pseudomonadati</taxon>
        <taxon>Bacteroidota</taxon>
        <taxon>Flavobacteriia</taxon>
        <taxon>Flavobacteriales</taxon>
        <taxon>Flavobacteriaceae</taxon>
    </lineage>
</organism>
<dbReference type="STRING" id="1774273.LPB03_15935"/>